<keyword evidence="2" id="KW-1185">Reference proteome</keyword>
<dbReference type="EMBL" id="CAIIXF020000008">
    <property type="protein sequence ID" value="CAH1791699.1"/>
    <property type="molecule type" value="Genomic_DNA"/>
</dbReference>
<sequence>MEEFRKKEMEKLNIVMNSIIFTQDMNESSKTEDVLGDKIHHFVKKDMGATVFSGSLAEGTAFLGISLAEESNYDMLDHVKRFDVDIMYEDKDFIAMEQCESLASTIEFVNIIHKLGCAPLLIKPSESQNLMCVRIDMPIPIMDFERIVKEKASSRKEVKIGWLEINEFQKIEPSKLKNYTGHFRLVPKLSRSYLLNFLTKLSSNKHKCECRWKSGHNRYGDLCDNCKAESCIMFRENGVTTEIWTDQRRIRGPAVNEVVFIANTIHEIPFPRLHLGRNIGKYMSRVYIDSNMGQPLSRVEKIGEVIYTSKT</sequence>
<proteinExistence type="predicted"/>
<comment type="caution">
    <text evidence="1">The sequence shown here is derived from an EMBL/GenBank/DDBJ whole genome shotgun (WGS) entry which is preliminary data.</text>
</comment>
<accession>A0A8S4PB93</accession>
<dbReference type="Proteomes" id="UP000749559">
    <property type="component" value="Unassembled WGS sequence"/>
</dbReference>
<organism evidence="1 2">
    <name type="scientific">Owenia fusiformis</name>
    <name type="common">Polychaete worm</name>
    <dbReference type="NCBI Taxonomy" id="6347"/>
    <lineage>
        <taxon>Eukaryota</taxon>
        <taxon>Metazoa</taxon>
        <taxon>Spiralia</taxon>
        <taxon>Lophotrochozoa</taxon>
        <taxon>Annelida</taxon>
        <taxon>Polychaeta</taxon>
        <taxon>Sedentaria</taxon>
        <taxon>Canalipalpata</taxon>
        <taxon>Sabellida</taxon>
        <taxon>Oweniida</taxon>
        <taxon>Oweniidae</taxon>
        <taxon>Owenia</taxon>
    </lineage>
</organism>
<name>A0A8S4PB93_OWEFU</name>
<protein>
    <submittedName>
        <fullName evidence="1">Uncharacterized protein</fullName>
    </submittedName>
</protein>
<dbReference type="AlphaFoldDB" id="A0A8S4PB93"/>
<evidence type="ECO:0000313" key="1">
    <source>
        <dbReference type="EMBL" id="CAH1791699.1"/>
    </source>
</evidence>
<gene>
    <name evidence="1" type="ORF">OFUS_LOCUS16755</name>
</gene>
<reference evidence="1" key="1">
    <citation type="submission" date="2022-03" db="EMBL/GenBank/DDBJ databases">
        <authorList>
            <person name="Martin C."/>
        </authorList>
    </citation>
    <scope>NUCLEOTIDE SEQUENCE</scope>
</reference>
<evidence type="ECO:0000313" key="2">
    <source>
        <dbReference type="Proteomes" id="UP000749559"/>
    </source>
</evidence>